<dbReference type="GO" id="GO:0006508">
    <property type="term" value="P:proteolysis"/>
    <property type="evidence" value="ECO:0007669"/>
    <property type="project" value="InterPro"/>
</dbReference>
<proteinExistence type="predicted"/>
<dbReference type="PANTHER" id="PTHR12792:SF0">
    <property type="entry name" value="SEPARIN"/>
    <property type="match status" value="1"/>
</dbReference>
<feature type="region of interest" description="Disordered" evidence="5">
    <location>
        <begin position="118"/>
        <end position="168"/>
    </location>
</feature>
<keyword evidence="4" id="KW-0159">Chromosome partition</keyword>
<feature type="compositionally biased region" description="Polar residues" evidence="5">
    <location>
        <begin position="138"/>
        <end position="165"/>
    </location>
</feature>
<evidence type="ECO:0000313" key="8">
    <source>
        <dbReference type="Proteomes" id="UP000799324"/>
    </source>
</evidence>
<evidence type="ECO:0000256" key="5">
    <source>
        <dbReference type="SAM" id="MobiDB-lite"/>
    </source>
</evidence>
<dbReference type="GO" id="GO:0005634">
    <property type="term" value="C:nucleus"/>
    <property type="evidence" value="ECO:0007669"/>
    <property type="project" value="InterPro"/>
</dbReference>
<comment type="catalytic activity">
    <reaction evidence="1">
        <text>All bonds known to be hydrolyzed by this endopeptidase have arginine in P1 and an acidic residue in P4. P6 is often occupied by an acidic residue or by a hydroxy-amino-acid residue, the phosphorylation of which enhances cleavage.</text>
        <dbReference type="EC" id="3.4.22.49"/>
    </reaction>
</comment>
<dbReference type="Pfam" id="PF03568">
    <property type="entry name" value="Separin_C"/>
    <property type="match status" value="1"/>
</dbReference>
<feature type="domain" description="Peptidase C50" evidence="6">
    <location>
        <begin position="1934"/>
        <end position="2040"/>
    </location>
</feature>
<dbReference type="GO" id="GO:0044732">
    <property type="term" value="C:mitotic spindle pole body"/>
    <property type="evidence" value="ECO:0007669"/>
    <property type="project" value="TreeGrafter"/>
</dbReference>
<dbReference type="Proteomes" id="UP000799324">
    <property type="component" value="Unassembled WGS sequence"/>
</dbReference>
<protein>
    <recommendedName>
        <fullName evidence="2">separase</fullName>
        <ecNumber evidence="2">3.4.22.49</ecNumber>
    </recommendedName>
</protein>
<gene>
    <name evidence="7" type="ORF">K491DRAFT_784171</name>
</gene>
<evidence type="ECO:0000259" key="6">
    <source>
        <dbReference type="PROSITE" id="PS51700"/>
    </source>
</evidence>
<evidence type="ECO:0000313" key="7">
    <source>
        <dbReference type="EMBL" id="KAF2648299.1"/>
    </source>
</evidence>
<dbReference type="GO" id="GO:0072686">
    <property type="term" value="C:mitotic spindle"/>
    <property type="evidence" value="ECO:0007669"/>
    <property type="project" value="TreeGrafter"/>
</dbReference>
<dbReference type="OrthoDB" id="10255632at2759"/>
<evidence type="ECO:0000256" key="2">
    <source>
        <dbReference type="ARBA" id="ARBA00012489"/>
    </source>
</evidence>
<dbReference type="EMBL" id="MU004546">
    <property type="protein sequence ID" value="KAF2648299.1"/>
    <property type="molecule type" value="Genomic_DNA"/>
</dbReference>
<accession>A0A6A6SKP1</accession>
<evidence type="ECO:0000256" key="4">
    <source>
        <dbReference type="ARBA" id="ARBA00022829"/>
    </source>
</evidence>
<feature type="region of interest" description="Disordered" evidence="5">
    <location>
        <begin position="1355"/>
        <end position="1385"/>
    </location>
</feature>
<organism evidence="7 8">
    <name type="scientific">Lophiostoma macrostomum CBS 122681</name>
    <dbReference type="NCBI Taxonomy" id="1314788"/>
    <lineage>
        <taxon>Eukaryota</taxon>
        <taxon>Fungi</taxon>
        <taxon>Dikarya</taxon>
        <taxon>Ascomycota</taxon>
        <taxon>Pezizomycotina</taxon>
        <taxon>Dothideomycetes</taxon>
        <taxon>Pleosporomycetidae</taxon>
        <taxon>Pleosporales</taxon>
        <taxon>Lophiostomataceae</taxon>
        <taxon>Lophiostoma</taxon>
    </lineage>
</organism>
<dbReference type="InterPro" id="IPR030397">
    <property type="entry name" value="SEPARIN_core_dom"/>
</dbReference>
<dbReference type="EC" id="3.4.22.49" evidence="2"/>
<dbReference type="PROSITE" id="PS51700">
    <property type="entry name" value="SEPARIN"/>
    <property type="match status" value="1"/>
</dbReference>
<evidence type="ECO:0000256" key="1">
    <source>
        <dbReference type="ARBA" id="ARBA00000451"/>
    </source>
</evidence>
<dbReference type="InterPro" id="IPR005314">
    <property type="entry name" value="Peptidase_C50"/>
</dbReference>
<dbReference type="GO" id="GO:0051307">
    <property type="term" value="P:meiotic chromosome separation"/>
    <property type="evidence" value="ECO:0007669"/>
    <property type="project" value="TreeGrafter"/>
</dbReference>
<dbReference type="GO" id="GO:0004197">
    <property type="term" value="F:cysteine-type endopeptidase activity"/>
    <property type="evidence" value="ECO:0007669"/>
    <property type="project" value="InterPro"/>
</dbReference>
<sequence>MATKQDTPRASIQSIKTDLRSVSTCSPATIASLRGLLCTGTEGVVQKENARVQGSQLLSIQSTTRRKGVTAKTTATVTVATQKSTDLPPRDKYILATEVVNITLKSLADALRSQPTRALSKQELQIETDAPKSAKTCPPSSHNPSYTQTPLQERSASQAANSPTKPRTLRRSLSALHATLGSNSGLVALAECARLAFSYLRTPGAVKLAAKDGPILQVENGSLALVGKLVAHGLDNMAIKELRTLKRGLDQFIGCVDASQERGNAKSTSRAKNASTSPERETVASLLNFRDVDPRSPAVPIIVTYQIYVLRIIARTRQSCAVEEAWPYLRLSNPGAPANLLWHMAKAPVIEPKLLRQLESLAQTVLSMCSSVSSSKDGAVDGDRQLPPDIAFSLQHLAFKIRQRWWMLANHKGNVEKELLEPFSKCLVAFAKRSDFTPTKKYRLAEFLYTDLMGTRKEDAVSNAFSESEGLAYRTLSTLAHSASLVDEALRWLEPSGSSPTSKASAAKSATRFVKVAVLALHPTLKDDAKKPDIERAVADALGALSASLDGSSVELDALMLEVNSLRRTASATMLTGLRTGVFNLTCSLQSRILDVISASVHFAARYLGSRPEPDADARMLARYQQSSLTIAKSVKSIIDSICMCSKIPIGADMEGQWTTIHALFQDGIHILRHLEDNSQDLDDVPFPFAKVSNAYWSLQLQLRKANGHSATSIAAMRQSVDALQPRRLEEQQSGHLAMKLEKLGEALGLMDDVVGSCNAFKRCVKLLIDLGVLQQATNAAAGLALSQIFVANEPTDVLGRVLKSYHRSAVKGVDGLVYYDDCELSDAGRGILLEWQLTLFSKTLFRTRKLDAHLTKSLRTLSQRLLEIYALGRFPVRRRRVYALLMRISHEYPDVVPSSVLVFGREDFEAGADGSHTEDQGLARYDEHLRALLKLKIELQVTSPSIATLRECFCVWESLIDSAPTWKDLSQRVDDVESWVAEMQGVADYMAAKGEEYTCIPALQLVSIVRKLQNDEDPTELISSYCTLGLQLLQLGYSGKAGLAFAKVEALMNSKRTSTEAKLRWHIGYAEYLLHIGNLVKCEATLYAAETIAREDHPFMSLTQSSTTLSGRVRFNRILADACHVYSLLTLRTGHQKDAARYAKQSVALNRRIWAALESKIASKKGTQPVETDTIMTDSGQTAFDPLSSMRDDKGVPLVMSVTHASLNGPELWTLVPRLHRSLMQQSRVFAYQGLLHEAVFVAEQADKVASATTSRSLMMDNTSCCAEYWALSGRADKAQSAIGSICLSEPYTHVSVAAYHSSIARIYSLNKDHEQELKTYEKLEQILNELALPSFIRRMDRFTPDIDDLANQISSLTLDNPEPTKKVPTRGARSQKPDPKVAPRTTVKSAQKVVKPAAVSTTSISAECFTLQALQADMVLRRAMTALNREDHPGSLKLLQQVESFALAQDQHVQQLWVGFRSTLLQCFQAIANDFTFNTLPESTIAFPSINRGDHGTFEQPAIRSGAKTPARGGKRKKELKQDVIKMLCEGREKLKESYSLCLQSSSNHSFQQASLALGQATVLLSAIAGDDAHGSLHPLYAAHMSEIPKCNSLRLAQQSIEVEQESMSREDYLRWPELTARERHNLTPVSDFQKEYIDIIPKPWTVLSLSLNEDQDELYITRYESGLTPFVLRLPMARHTSRDMDEEEFSFADGKRDFDEIIELSDFSTRTAKDMTSREARLQWWTEREALDTRLHELLINIENIWLGGFKGIFSHHPRQTSLLARFRKSFDNILNRHLPSRQGRNQQKKPINLDARILELFVGLGDANNAELDLDEALTDLIYFVVDVLQFNGERNAYDEIDFDAVVIETLDALRSYHSTTIHDKPTEAPHTILVLDKHLHMFPWESLPCLQPLSISRLPSLASLRERVLAARSPTLAQDAQQGHYISTTAGGTSILNPSGDLTHTLKTLNPRLMELQGPWTHITDRAPSEVEFESALKSQDLVLYFGHGSGAQFVKSRAVGKLYQGAKKGEEEPGVATTLLFGCSSAHLTDNGIYEPSGMLASYLVAGAPAVVGMLWDVTDKDCDRFAVRTGELWGLWPEPKEEEVESAKSKKKGKGKVAQRIAEVESARGAGTAKGRLKNAGREAEDEKNRDANGEQRRMGLGLDEAVREARDACVLRYLNGAAAVVYGIPVFLE</sequence>
<feature type="region of interest" description="Disordered" evidence="5">
    <location>
        <begin position="2115"/>
        <end position="2144"/>
    </location>
</feature>
<feature type="compositionally biased region" description="Basic and acidic residues" evidence="5">
    <location>
        <begin position="2127"/>
        <end position="2144"/>
    </location>
</feature>
<reference evidence="7" key="1">
    <citation type="journal article" date="2020" name="Stud. Mycol.">
        <title>101 Dothideomycetes genomes: a test case for predicting lifestyles and emergence of pathogens.</title>
        <authorList>
            <person name="Haridas S."/>
            <person name="Albert R."/>
            <person name="Binder M."/>
            <person name="Bloem J."/>
            <person name="Labutti K."/>
            <person name="Salamov A."/>
            <person name="Andreopoulos B."/>
            <person name="Baker S."/>
            <person name="Barry K."/>
            <person name="Bills G."/>
            <person name="Bluhm B."/>
            <person name="Cannon C."/>
            <person name="Castanera R."/>
            <person name="Culley D."/>
            <person name="Daum C."/>
            <person name="Ezra D."/>
            <person name="Gonzalez J."/>
            <person name="Henrissat B."/>
            <person name="Kuo A."/>
            <person name="Liang C."/>
            <person name="Lipzen A."/>
            <person name="Lutzoni F."/>
            <person name="Magnuson J."/>
            <person name="Mondo S."/>
            <person name="Nolan M."/>
            <person name="Ohm R."/>
            <person name="Pangilinan J."/>
            <person name="Park H.-J."/>
            <person name="Ramirez L."/>
            <person name="Alfaro M."/>
            <person name="Sun H."/>
            <person name="Tritt A."/>
            <person name="Yoshinaga Y."/>
            <person name="Zwiers L.-H."/>
            <person name="Turgeon B."/>
            <person name="Goodwin S."/>
            <person name="Spatafora J."/>
            <person name="Crous P."/>
            <person name="Grigoriev I."/>
        </authorList>
    </citation>
    <scope>NUCLEOTIDE SEQUENCE</scope>
    <source>
        <strain evidence="7">CBS 122681</strain>
    </source>
</reference>
<dbReference type="GO" id="GO:0005737">
    <property type="term" value="C:cytoplasm"/>
    <property type="evidence" value="ECO:0007669"/>
    <property type="project" value="TreeGrafter"/>
</dbReference>
<keyword evidence="3" id="KW-0378">Hydrolase</keyword>
<name>A0A6A6SKP1_9PLEO</name>
<evidence type="ECO:0000256" key="3">
    <source>
        <dbReference type="ARBA" id="ARBA00022801"/>
    </source>
</evidence>
<dbReference type="PANTHER" id="PTHR12792">
    <property type="entry name" value="EXTRA SPINDLE POLES 1-RELATED"/>
    <property type="match status" value="1"/>
</dbReference>
<keyword evidence="8" id="KW-1185">Reference proteome</keyword>